<dbReference type="PROSITE" id="PS50893">
    <property type="entry name" value="ABC_TRANSPORTER_2"/>
    <property type="match status" value="1"/>
</dbReference>
<evidence type="ECO:0000313" key="7">
    <source>
        <dbReference type="Proteomes" id="UP000279446"/>
    </source>
</evidence>
<comment type="caution">
    <text evidence="6">The sequence shown here is derived from an EMBL/GenBank/DDBJ whole genome shotgun (WGS) entry which is preliminary data.</text>
</comment>
<organism evidence="6 7">
    <name type="scientific">Paenibacillus anaericanus</name>
    <dbReference type="NCBI Taxonomy" id="170367"/>
    <lineage>
        <taxon>Bacteria</taxon>
        <taxon>Bacillati</taxon>
        <taxon>Bacillota</taxon>
        <taxon>Bacilli</taxon>
        <taxon>Bacillales</taxon>
        <taxon>Paenibacillaceae</taxon>
        <taxon>Paenibacillus</taxon>
    </lineage>
</organism>
<dbReference type="InterPro" id="IPR003439">
    <property type="entry name" value="ABC_transporter-like_ATP-bd"/>
</dbReference>
<dbReference type="SUPFAM" id="SSF52540">
    <property type="entry name" value="P-loop containing nucleoside triphosphate hydrolases"/>
    <property type="match status" value="1"/>
</dbReference>
<dbReference type="Pfam" id="PF00005">
    <property type="entry name" value="ABC_tran"/>
    <property type="match status" value="1"/>
</dbReference>
<proteinExistence type="inferred from homology"/>
<dbReference type="InterPro" id="IPR017871">
    <property type="entry name" value="ABC_transporter-like_CS"/>
</dbReference>
<dbReference type="SMART" id="SM00382">
    <property type="entry name" value="AAA"/>
    <property type="match status" value="1"/>
</dbReference>
<dbReference type="PROSITE" id="PS00211">
    <property type="entry name" value="ABC_TRANSPORTER_1"/>
    <property type="match status" value="1"/>
</dbReference>
<dbReference type="GO" id="GO:0016887">
    <property type="term" value="F:ATP hydrolysis activity"/>
    <property type="evidence" value="ECO:0007669"/>
    <property type="project" value="InterPro"/>
</dbReference>
<dbReference type="Gene3D" id="3.40.50.300">
    <property type="entry name" value="P-loop containing nucleotide triphosphate hydrolases"/>
    <property type="match status" value="1"/>
</dbReference>
<keyword evidence="4 6" id="KW-0067">ATP-binding</keyword>
<name>A0A3S1DR60_9BACL</name>
<keyword evidence="7" id="KW-1185">Reference proteome</keyword>
<reference evidence="6 7" key="1">
    <citation type="submission" date="2018-12" db="EMBL/GenBank/DDBJ databases">
        <authorList>
            <person name="Sun L."/>
            <person name="Chen Z."/>
        </authorList>
    </citation>
    <scope>NUCLEOTIDE SEQUENCE [LARGE SCALE GENOMIC DNA]</scope>
    <source>
        <strain evidence="6 7">DSM 15890</strain>
    </source>
</reference>
<dbReference type="OrthoDB" id="9804819at2"/>
<protein>
    <submittedName>
        <fullName evidence="6">ABC transporter ATP-binding protein</fullName>
    </submittedName>
</protein>
<dbReference type="CDD" id="cd03264">
    <property type="entry name" value="ABC_drug_resistance_like"/>
    <property type="match status" value="1"/>
</dbReference>
<keyword evidence="2" id="KW-0813">Transport</keyword>
<dbReference type="EMBL" id="RZNY01000005">
    <property type="protein sequence ID" value="RUT47222.1"/>
    <property type="molecule type" value="Genomic_DNA"/>
</dbReference>
<evidence type="ECO:0000259" key="5">
    <source>
        <dbReference type="PROSITE" id="PS50893"/>
    </source>
</evidence>
<gene>
    <name evidence="6" type="ORF">EJP82_08600</name>
</gene>
<dbReference type="GO" id="GO:0005524">
    <property type="term" value="F:ATP binding"/>
    <property type="evidence" value="ECO:0007669"/>
    <property type="project" value="UniProtKB-KW"/>
</dbReference>
<dbReference type="InterPro" id="IPR027417">
    <property type="entry name" value="P-loop_NTPase"/>
</dbReference>
<evidence type="ECO:0000256" key="1">
    <source>
        <dbReference type="ARBA" id="ARBA00005417"/>
    </source>
</evidence>
<evidence type="ECO:0000256" key="2">
    <source>
        <dbReference type="ARBA" id="ARBA00022448"/>
    </source>
</evidence>
<dbReference type="PANTHER" id="PTHR43335">
    <property type="entry name" value="ABC TRANSPORTER, ATP-BINDING PROTEIN"/>
    <property type="match status" value="1"/>
</dbReference>
<sequence>MQVVIQQLCKKYGSKQVLNGINLTLSTGMFGLLGPNGAGKSTLMQVLATAIPKTSGEVQIGHCKLGRDEREIRGLLGYLPQEFGVYRKLTGAEYLDYVASMKGITNGKARREAVADMLRKVNLEEKRHVRIGKYSGGMRQRIGIAQALLGDPQFIIVDEPTAGLDPEERMRFRDMLAELGKDRTVLLSTHVVADIDNNCQSMAIMSGGRIVFHGTQEQLLQRVQGQVWTVQVGDEKLAELKETAVIVTARRSGAGYEARVLASSVPLPGAVQTTAGLEDGYIAVMRAGNSQ</sequence>
<comment type="similarity">
    <text evidence="1">Belongs to the ABC transporter superfamily.</text>
</comment>
<dbReference type="Proteomes" id="UP000279446">
    <property type="component" value="Unassembled WGS sequence"/>
</dbReference>
<dbReference type="InterPro" id="IPR003593">
    <property type="entry name" value="AAA+_ATPase"/>
</dbReference>
<keyword evidence="3" id="KW-0547">Nucleotide-binding</keyword>
<evidence type="ECO:0000313" key="6">
    <source>
        <dbReference type="EMBL" id="RUT47222.1"/>
    </source>
</evidence>
<dbReference type="AlphaFoldDB" id="A0A3S1DR60"/>
<evidence type="ECO:0000256" key="3">
    <source>
        <dbReference type="ARBA" id="ARBA00022741"/>
    </source>
</evidence>
<evidence type="ECO:0000256" key="4">
    <source>
        <dbReference type="ARBA" id="ARBA00022840"/>
    </source>
</evidence>
<dbReference type="PANTHER" id="PTHR43335:SF2">
    <property type="entry name" value="ABC TRANSPORTER, ATP-BINDING PROTEIN"/>
    <property type="match status" value="1"/>
</dbReference>
<dbReference type="RefSeq" id="WP_127191622.1">
    <property type="nucleotide sequence ID" value="NZ_RZNY01000005.1"/>
</dbReference>
<accession>A0A3S1DR60</accession>
<feature type="domain" description="ABC transporter" evidence="5">
    <location>
        <begin position="3"/>
        <end position="232"/>
    </location>
</feature>